<evidence type="ECO:0000256" key="4">
    <source>
        <dbReference type="ARBA" id="ARBA00023125"/>
    </source>
</evidence>
<organism evidence="8 9">
    <name type="scientific">Kluyveromyces dobzhanskii CBS 2104</name>
    <dbReference type="NCBI Taxonomy" id="1427455"/>
    <lineage>
        <taxon>Eukaryota</taxon>
        <taxon>Fungi</taxon>
        <taxon>Dikarya</taxon>
        <taxon>Ascomycota</taxon>
        <taxon>Saccharomycotina</taxon>
        <taxon>Saccharomycetes</taxon>
        <taxon>Saccharomycetales</taxon>
        <taxon>Saccharomycetaceae</taxon>
        <taxon>Kluyveromyces</taxon>
    </lineage>
</organism>
<dbReference type="AlphaFoldDB" id="A0A0A8L8D5"/>
<feature type="region of interest" description="Disordered" evidence="6">
    <location>
        <begin position="100"/>
        <end position="120"/>
    </location>
</feature>
<feature type="compositionally biased region" description="Polar residues" evidence="6">
    <location>
        <begin position="103"/>
        <end position="120"/>
    </location>
</feature>
<protein>
    <submittedName>
        <fullName evidence="8">WGS project CCBQ000000000 data, contig 00017</fullName>
    </submittedName>
</protein>
<feature type="domain" description="Replication protein A C-terminal" evidence="7">
    <location>
        <begin position="178"/>
        <end position="266"/>
    </location>
</feature>
<evidence type="ECO:0000256" key="3">
    <source>
        <dbReference type="ARBA" id="ARBA00022705"/>
    </source>
</evidence>
<dbReference type="GO" id="GO:0005662">
    <property type="term" value="C:DNA replication factor A complex"/>
    <property type="evidence" value="ECO:0007669"/>
    <property type="project" value="TreeGrafter"/>
</dbReference>
<evidence type="ECO:0000313" key="9">
    <source>
        <dbReference type="Proteomes" id="UP000031516"/>
    </source>
</evidence>
<dbReference type="InterPro" id="IPR036388">
    <property type="entry name" value="WH-like_DNA-bd_sf"/>
</dbReference>
<dbReference type="Proteomes" id="UP000031516">
    <property type="component" value="Unassembled WGS sequence"/>
</dbReference>
<dbReference type="GO" id="GO:0000781">
    <property type="term" value="C:chromosome, telomeric region"/>
    <property type="evidence" value="ECO:0007669"/>
    <property type="project" value="TreeGrafter"/>
</dbReference>
<comment type="similarity">
    <text evidence="2">Belongs to the replication factor A protein 2 family.</text>
</comment>
<name>A0A0A8L8D5_9SACH</name>
<comment type="caution">
    <text evidence="8">The sequence shown here is derived from an EMBL/GenBank/DDBJ whole genome shotgun (WGS) entry which is preliminary data.</text>
</comment>
<evidence type="ECO:0000256" key="5">
    <source>
        <dbReference type="ARBA" id="ARBA00023242"/>
    </source>
</evidence>
<dbReference type="OrthoDB" id="25571at2759"/>
<keyword evidence="4" id="KW-0238">DNA-binding</keyword>
<dbReference type="Pfam" id="PF08784">
    <property type="entry name" value="RPA_C"/>
    <property type="match status" value="1"/>
</dbReference>
<dbReference type="InterPro" id="IPR040260">
    <property type="entry name" value="RFA2-like"/>
</dbReference>
<keyword evidence="5" id="KW-0539">Nucleus</keyword>
<evidence type="ECO:0000259" key="7">
    <source>
        <dbReference type="Pfam" id="PF08784"/>
    </source>
</evidence>
<evidence type="ECO:0000313" key="8">
    <source>
        <dbReference type="EMBL" id="CDO94521.1"/>
    </source>
</evidence>
<dbReference type="InterPro" id="IPR014892">
    <property type="entry name" value="RPA_C"/>
</dbReference>
<accession>A0A0A8L8D5</accession>
<dbReference type="PANTHER" id="PTHR13989">
    <property type="entry name" value="REPLICATION PROTEIN A-RELATED"/>
    <property type="match status" value="1"/>
</dbReference>
<proteinExistence type="inferred from homology"/>
<dbReference type="PANTHER" id="PTHR13989:SF16">
    <property type="entry name" value="REPLICATION PROTEIN A2"/>
    <property type="match status" value="1"/>
</dbReference>
<reference evidence="8 9" key="1">
    <citation type="submission" date="2014-03" db="EMBL/GenBank/DDBJ databases">
        <title>The genome of Kluyveromyces dobzhanskii.</title>
        <authorList>
            <person name="Nystedt B."/>
            <person name="Astrom S."/>
        </authorList>
    </citation>
    <scope>NUCLEOTIDE SEQUENCE [LARGE SCALE GENOMIC DNA]</scope>
    <source>
        <strain evidence="8 9">CBS 2104</strain>
    </source>
</reference>
<dbReference type="EMBL" id="CCBQ010000038">
    <property type="protein sequence ID" value="CDO94521.1"/>
    <property type="molecule type" value="Genomic_DNA"/>
</dbReference>
<feature type="compositionally biased region" description="Polar residues" evidence="6">
    <location>
        <begin position="1"/>
        <end position="14"/>
    </location>
</feature>
<dbReference type="InterPro" id="IPR012340">
    <property type="entry name" value="NA-bd_OB-fold"/>
</dbReference>
<dbReference type="GO" id="GO:0006260">
    <property type="term" value="P:DNA replication"/>
    <property type="evidence" value="ECO:0007669"/>
    <property type="project" value="UniProtKB-KW"/>
</dbReference>
<dbReference type="GO" id="GO:0000724">
    <property type="term" value="P:double-strand break repair via homologous recombination"/>
    <property type="evidence" value="ECO:0007669"/>
    <property type="project" value="TreeGrafter"/>
</dbReference>
<dbReference type="PIRSF" id="PIRSF036949">
    <property type="entry name" value="RPA32"/>
    <property type="match status" value="1"/>
</dbReference>
<feature type="compositionally biased region" description="Polar residues" evidence="6">
    <location>
        <begin position="21"/>
        <end position="38"/>
    </location>
</feature>
<dbReference type="InterPro" id="IPR036390">
    <property type="entry name" value="WH_DNA-bd_sf"/>
</dbReference>
<feature type="region of interest" description="Disordered" evidence="6">
    <location>
        <begin position="1"/>
        <end position="38"/>
    </location>
</feature>
<dbReference type="SUPFAM" id="SSF46785">
    <property type="entry name" value="Winged helix' DNA-binding domain"/>
    <property type="match status" value="1"/>
</dbReference>
<dbReference type="SUPFAM" id="SSF50249">
    <property type="entry name" value="Nucleic acid-binding proteins"/>
    <property type="match status" value="1"/>
</dbReference>
<evidence type="ECO:0000256" key="1">
    <source>
        <dbReference type="ARBA" id="ARBA00004123"/>
    </source>
</evidence>
<evidence type="ECO:0000256" key="2">
    <source>
        <dbReference type="ARBA" id="ARBA00007815"/>
    </source>
</evidence>
<dbReference type="GO" id="GO:0003697">
    <property type="term" value="F:single-stranded DNA binding"/>
    <property type="evidence" value="ECO:0007669"/>
    <property type="project" value="TreeGrafter"/>
</dbReference>
<dbReference type="InterPro" id="IPR014646">
    <property type="entry name" value="Rfa2/RPA32"/>
</dbReference>
<dbReference type="Gene3D" id="2.40.50.140">
    <property type="entry name" value="Nucleic acid-binding proteins"/>
    <property type="match status" value="1"/>
</dbReference>
<gene>
    <name evidence="8" type="ORF">KLDO_g2784</name>
</gene>
<dbReference type="CDD" id="cd04478">
    <property type="entry name" value="RPA2_DBD_D"/>
    <property type="match status" value="1"/>
</dbReference>
<evidence type="ECO:0000256" key="6">
    <source>
        <dbReference type="SAM" id="MobiDB-lite"/>
    </source>
</evidence>
<dbReference type="GO" id="GO:0035861">
    <property type="term" value="C:site of double-strand break"/>
    <property type="evidence" value="ECO:0007669"/>
    <property type="project" value="TreeGrafter"/>
</dbReference>
<keyword evidence="9" id="KW-1185">Reference proteome</keyword>
<dbReference type="GO" id="GO:0006289">
    <property type="term" value="P:nucleotide-excision repair"/>
    <property type="evidence" value="ECO:0007669"/>
    <property type="project" value="TreeGrafter"/>
</dbReference>
<dbReference type="Gene3D" id="1.10.10.10">
    <property type="entry name" value="Winged helix-like DNA-binding domain superfamily/Winged helix DNA-binding domain"/>
    <property type="match status" value="1"/>
</dbReference>
<sequence>MTTYQPYNEYSNINAGGFDNSDPSQSSRPNTGGQNANTLTPVTVKQMQAAKQQIQDGPYIVQGQELHHVSFVGVIRNVADNTSNVTLTVEDGTGQIEFRKWTNDSGDMSHASQGEQNGDYNSQVAQDYSVGKYIKVYASLREFSGKMNVQYAVVKHIDSFNEILAHHLEVMKAFAVANGNLNVGSNGTDGANTETNGLFVQDNEPPKSATEKVLDFIRAQCAGKDSNSFSVQTKLIAQSLNMLEDDVRMYCQTLTEQGYIYPTFDEFTFFIL</sequence>
<keyword evidence="3" id="KW-0235">DNA replication</keyword>
<comment type="subcellular location">
    <subcellularLocation>
        <location evidence="1">Nucleus</location>
    </subcellularLocation>
</comment>